<organism evidence="1 2">
    <name type="scientific">Aspergillus sclerotiicarbonarius (strain CBS 121057 / IBT 28362)</name>
    <dbReference type="NCBI Taxonomy" id="1448318"/>
    <lineage>
        <taxon>Eukaryota</taxon>
        <taxon>Fungi</taxon>
        <taxon>Dikarya</taxon>
        <taxon>Ascomycota</taxon>
        <taxon>Pezizomycotina</taxon>
        <taxon>Eurotiomycetes</taxon>
        <taxon>Eurotiomycetidae</taxon>
        <taxon>Eurotiales</taxon>
        <taxon>Aspergillaceae</taxon>
        <taxon>Aspergillus</taxon>
        <taxon>Aspergillus subgen. Circumdati</taxon>
    </lineage>
</organism>
<dbReference type="VEuPathDB" id="FungiDB:BO78DRAFT_226128"/>
<name>A0A319EEF9_ASPSB</name>
<keyword evidence="2" id="KW-1185">Reference proteome</keyword>
<dbReference type="Proteomes" id="UP000248423">
    <property type="component" value="Unassembled WGS sequence"/>
</dbReference>
<reference evidence="1 2" key="1">
    <citation type="submission" date="2018-02" db="EMBL/GenBank/DDBJ databases">
        <title>The genomes of Aspergillus section Nigri reveals drivers in fungal speciation.</title>
        <authorList>
            <consortium name="DOE Joint Genome Institute"/>
            <person name="Vesth T.C."/>
            <person name="Nybo J."/>
            <person name="Theobald S."/>
            <person name="Brandl J."/>
            <person name="Frisvad J.C."/>
            <person name="Nielsen K.F."/>
            <person name="Lyhne E.K."/>
            <person name="Kogle M.E."/>
            <person name="Kuo A."/>
            <person name="Riley R."/>
            <person name="Clum A."/>
            <person name="Nolan M."/>
            <person name="Lipzen A."/>
            <person name="Salamov A."/>
            <person name="Henrissat B."/>
            <person name="Wiebenga A."/>
            <person name="De vries R.P."/>
            <person name="Grigoriev I.V."/>
            <person name="Mortensen U.H."/>
            <person name="Andersen M.R."/>
            <person name="Baker S.E."/>
        </authorList>
    </citation>
    <scope>NUCLEOTIDE SEQUENCE [LARGE SCALE GENOMIC DNA]</scope>
    <source>
        <strain evidence="1 2">CBS 121057</strain>
    </source>
</reference>
<sequence>MMSSKPWEWEPWWVTAETWEGPGFWGYGAGRWRHRLFSLLDLSSDGCALNPMQNLFAPFELAALITAYEMGILRSHCLLHPAYLKRWRALRLRYQTSDGTGQTLQLGHLCTNHTSRT</sequence>
<accession>A0A319EEF9</accession>
<evidence type="ECO:0000313" key="2">
    <source>
        <dbReference type="Proteomes" id="UP000248423"/>
    </source>
</evidence>
<evidence type="ECO:0000313" key="1">
    <source>
        <dbReference type="EMBL" id="PYI02184.1"/>
    </source>
</evidence>
<proteinExistence type="predicted"/>
<dbReference type="AlphaFoldDB" id="A0A319EEF9"/>
<dbReference type="EMBL" id="KZ826399">
    <property type="protein sequence ID" value="PYI02184.1"/>
    <property type="molecule type" value="Genomic_DNA"/>
</dbReference>
<protein>
    <submittedName>
        <fullName evidence="1">Uncharacterized protein</fullName>
    </submittedName>
</protein>
<gene>
    <name evidence="1" type="ORF">BO78DRAFT_226128</name>
</gene>